<evidence type="ECO:0000256" key="1">
    <source>
        <dbReference type="ARBA" id="ARBA00000830"/>
    </source>
</evidence>
<dbReference type="PANTHER" id="PTHR43434:SF1">
    <property type="entry name" value="PHOSPHOGLYCOLATE PHOSPHATASE"/>
    <property type="match status" value="1"/>
</dbReference>
<organism evidence="5 6">
    <name type="scientific">Malaciobacter mytili LMG 24559</name>
    <dbReference type="NCBI Taxonomy" id="1032238"/>
    <lineage>
        <taxon>Bacteria</taxon>
        <taxon>Pseudomonadati</taxon>
        <taxon>Campylobacterota</taxon>
        <taxon>Epsilonproteobacteria</taxon>
        <taxon>Campylobacterales</taxon>
        <taxon>Arcobacteraceae</taxon>
        <taxon>Malaciobacter</taxon>
    </lineage>
</organism>
<sequence length="221" mass="25863">MKENNIILFDLDGTLIDSTEAIISSFYHTFEELNFEFKGKKEDIKNLIGYPLDIMYKDLGVEDERVWDFVDAYKNRYRTISKEQTFLLENVKECLEFASKFARLAIVTTKTALYSTPLLEHLEILDYFEYITGRENVENPKPHPEPILKTLELMNYDEEKHRVWMVGDTKLDLICAQEANVNCVGVLCGYAQQEELQIYTDYIQNSALEAVQFIYNKTYSN</sequence>
<dbReference type="InterPro" id="IPR050155">
    <property type="entry name" value="HAD-like_hydrolase_sf"/>
</dbReference>
<proteinExistence type="inferred from homology"/>
<comment type="pathway">
    <text evidence="2">Organic acid metabolism; glycolate biosynthesis; glycolate from 2-phosphoglycolate: step 1/1.</text>
</comment>
<dbReference type="InterPro" id="IPR023198">
    <property type="entry name" value="PGP-like_dom2"/>
</dbReference>
<dbReference type="InterPro" id="IPR006439">
    <property type="entry name" value="HAD-SF_hydro_IA"/>
</dbReference>
<dbReference type="InterPro" id="IPR023214">
    <property type="entry name" value="HAD_sf"/>
</dbReference>
<evidence type="ECO:0000313" key="5">
    <source>
        <dbReference type="EMBL" id="RXK15539.1"/>
    </source>
</evidence>
<dbReference type="Proteomes" id="UP000290092">
    <property type="component" value="Unassembled WGS sequence"/>
</dbReference>
<comment type="similarity">
    <text evidence="3">Belongs to the HAD-like hydrolase superfamily. CbbY/CbbZ/Gph/YieH family.</text>
</comment>
<keyword evidence="6" id="KW-1185">Reference proteome</keyword>
<keyword evidence="5" id="KW-0378">Hydrolase</keyword>
<dbReference type="Gene3D" id="3.40.50.1000">
    <property type="entry name" value="HAD superfamily/HAD-like"/>
    <property type="match status" value="1"/>
</dbReference>
<comment type="catalytic activity">
    <reaction evidence="1">
        <text>2-phosphoglycolate + H2O = glycolate + phosphate</text>
        <dbReference type="Rhea" id="RHEA:14369"/>
        <dbReference type="ChEBI" id="CHEBI:15377"/>
        <dbReference type="ChEBI" id="CHEBI:29805"/>
        <dbReference type="ChEBI" id="CHEBI:43474"/>
        <dbReference type="ChEBI" id="CHEBI:58033"/>
        <dbReference type="EC" id="3.1.3.18"/>
    </reaction>
</comment>
<dbReference type="Gene3D" id="1.10.150.240">
    <property type="entry name" value="Putative phosphatase, domain 2"/>
    <property type="match status" value="1"/>
</dbReference>
<comment type="caution">
    <text evidence="5">The sequence shown here is derived from an EMBL/GenBank/DDBJ whole genome shotgun (WGS) entry which is preliminary data.</text>
</comment>
<dbReference type="SFLD" id="SFLDG01129">
    <property type="entry name" value="C1.5:_HAD__Beta-PGM__Phosphata"/>
    <property type="match status" value="1"/>
</dbReference>
<dbReference type="GO" id="GO:0005829">
    <property type="term" value="C:cytosol"/>
    <property type="evidence" value="ECO:0007669"/>
    <property type="project" value="TreeGrafter"/>
</dbReference>
<evidence type="ECO:0000256" key="2">
    <source>
        <dbReference type="ARBA" id="ARBA00004818"/>
    </source>
</evidence>
<accession>A0AAX2AFM0</accession>
<dbReference type="NCBIfam" id="TIGR01549">
    <property type="entry name" value="HAD-SF-IA-v1"/>
    <property type="match status" value="1"/>
</dbReference>
<dbReference type="AlphaFoldDB" id="A0AAX2AFM0"/>
<dbReference type="Pfam" id="PF13419">
    <property type="entry name" value="HAD_2"/>
    <property type="match status" value="1"/>
</dbReference>
<dbReference type="SUPFAM" id="SSF56784">
    <property type="entry name" value="HAD-like"/>
    <property type="match status" value="1"/>
</dbReference>
<name>A0AAX2AFM0_9BACT</name>
<dbReference type="PANTHER" id="PTHR43434">
    <property type="entry name" value="PHOSPHOGLYCOLATE PHOSPHATASE"/>
    <property type="match status" value="1"/>
</dbReference>
<reference evidence="5 6" key="1">
    <citation type="submission" date="2017-09" db="EMBL/GenBank/DDBJ databases">
        <title>Genomics of the genus Arcobacter.</title>
        <authorList>
            <person name="Perez-Cataluna A."/>
            <person name="Figueras M.J."/>
            <person name="Salas-Masso N."/>
        </authorList>
    </citation>
    <scope>NUCLEOTIDE SEQUENCE [LARGE SCALE GENOMIC DNA]</scope>
    <source>
        <strain evidence="5 6">CECT 7386</strain>
    </source>
</reference>
<protein>
    <recommendedName>
        <fullName evidence="4">phosphoglycolate phosphatase</fullName>
        <ecNumber evidence="4">3.1.3.18</ecNumber>
    </recommendedName>
</protein>
<gene>
    <name evidence="5" type="ORF">CP985_08375</name>
</gene>
<dbReference type="SFLD" id="SFLDS00003">
    <property type="entry name" value="Haloacid_Dehalogenase"/>
    <property type="match status" value="1"/>
</dbReference>
<evidence type="ECO:0000256" key="3">
    <source>
        <dbReference type="ARBA" id="ARBA00006171"/>
    </source>
</evidence>
<dbReference type="InterPro" id="IPR036412">
    <property type="entry name" value="HAD-like_sf"/>
</dbReference>
<dbReference type="EMBL" id="NXID01000027">
    <property type="protein sequence ID" value="RXK15539.1"/>
    <property type="molecule type" value="Genomic_DNA"/>
</dbReference>
<dbReference type="GO" id="GO:0006281">
    <property type="term" value="P:DNA repair"/>
    <property type="evidence" value="ECO:0007669"/>
    <property type="project" value="TreeGrafter"/>
</dbReference>
<evidence type="ECO:0000313" key="6">
    <source>
        <dbReference type="Proteomes" id="UP000290092"/>
    </source>
</evidence>
<dbReference type="GO" id="GO:0008967">
    <property type="term" value="F:phosphoglycolate phosphatase activity"/>
    <property type="evidence" value="ECO:0007669"/>
    <property type="project" value="UniProtKB-EC"/>
</dbReference>
<dbReference type="KEGG" id="amyt:AMYT_0188"/>
<dbReference type="EC" id="3.1.3.18" evidence="4"/>
<evidence type="ECO:0000256" key="4">
    <source>
        <dbReference type="ARBA" id="ARBA00013078"/>
    </source>
</evidence>
<dbReference type="InterPro" id="IPR041492">
    <property type="entry name" value="HAD_2"/>
</dbReference>
<dbReference type="RefSeq" id="WP_114840700.1">
    <property type="nucleotide sequence ID" value="NZ_CP031219.1"/>
</dbReference>